<evidence type="ECO:0000313" key="1">
    <source>
        <dbReference type="EMBL" id="MBT0652908.1"/>
    </source>
</evidence>
<dbReference type="EMBL" id="JAHCVK010000002">
    <property type="protein sequence ID" value="MBT0652908.1"/>
    <property type="molecule type" value="Genomic_DNA"/>
</dbReference>
<evidence type="ECO:0000313" key="2">
    <source>
        <dbReference type="Proteomes" id="UP000756860"/>
    </source>
</evidence>
<dbReference type="RefSeq" id="WP_214174899.1">
    <property type="nucleotide sequence ID" value="NZ_JAHCVK010000002.1"/>
</dbReference>
<proteinExistence type="predicted"/>
<dbReference type="Proteomes" id="UP000756860">
    <property type="component" value="Unassembled WGS sequence"/>
</dbReference>
<protein>
    <submittedName>
        <fullName evidence="1">Uncharacterized protein</fullName>
    </submittedName>
</protein>
<accession>A0ABS5SC16</accession>
<gene>
    <name evidence="1" type="ORF">KI810_07560</name>
</gene>
<keyword evidence="2" id="KW-1185">Reference proteome</keyword>
<comment type="caution">
    <text evidence="1">The sequence shown here is derived from an EMBL/GenBank/DDBJ whole genome shotgun (WGS) entry which is preliminary data.</text>
</comment>
<organism evidence="1 2">
    <name type="scientific">Geomobilimonas luticola</name>
    <dbReference type="NCBI Taxonomy" id="1114878"/>
    <lineage>
        <taxon>Bacteria</taxon>
        <taxon>Pseudomonadati</taxon>
        <taxon>Thermodesulfobacteriota</taxon>
        <taxon>Desulfuromonadia</taxon>
        <taxon>Geobacterales</taxon>
        <taxon>Geobacteraceae</taxon>
        <taxon>Geomobilimonas</taxon>
    </lineage>
</organism>
<reference evidence="1 2" key="1">
    <citation type="submission" date="2021-05" db="EMBL/GenBank/DDBJ databases">
        <title>The draft genome of Geobacter luticola JCM 17780.</title>
        <authorList>
            <person name="Xu Z."/>
            <person name="Masuda Y."/>
            <person name="Itoh H."/>
            <person name="Senoo K."/>
        </authorList>
    </citation>
    <scope>NUCLEOTIDE SEQUENCE [LARGE SCALE GENOMIC DNA]</scope>
    <source>
        <strain evidence="1 2">JCM 17780</strain>
    </source>
</reference>
<name>A0ABS5SC16_9BACT</name>
<sequence>MECNEQRLFGIEPLGRSIYHPEKLLEVWEHVQSDQNYCNYLKENGFEFDFVDKAMELTRGWIYVGDTFIEDFMEIEQNIGVEMMFPDPETKEPKAVFKSYKHQSVSSK</sequence>